<dbReference type="GeneID" id="14515686"/>
<feature type="transmembrane region" description="Helical" evidence="1">
    <location>
        <begin position="12"/>
        <end position="29"/>
    </location>
</feature>
<keyword evidence="3" id="KW-1185">Reference proteome</keyword>
<sequence>MNITWFSRKFTYNWFMCLLGVWCAKWFGMDDALWWTLIPALSFGLSRDTEYSHGYWFLENKENNK</sequence>
<evidence type="ECO:0000256" key="1">
    <source>
        <dbReference type="SAM" id="Phobius"/>
    </source>
</evidence>
<organism evidence="2 3">
    <name type="scientific">Klebsiella phage JD001</name>
    <dbReference type="NCBI Taxonomy" id="1236000"/>
    <lineage>
        <taxon>Viruses</taxon>
        <taxon>Duplodnaviria</taxon>
        <taxon>Heunggongvirae</taxon>
        <taxon>Uroviricota</taxon>
        <taxon>Caudoviricetes</taxon>
        <taxon>Jameshumphriesvirinae</taxon>
        <taxon>Jedunavirus</taxon>
        <taxon>Jedunavirus JD001</taxon>
    </lineage>
</organism>
<dbReference type="KEGG" id="vg:14515686"/>
<evidence type="ECO:0000313" key="3">
    <source>
        <dbReference type="Proteomes" id="UP000010803"/>
    </source>
</evidence>
<accession>L0ARU0</accession>
<keyword evidence="1" id="KW-1133">Transmembrane helix</keyword>
<proteinExistence type="predicted"/>
<dbReference type="RefSeq" id="YP_007392846.1">
    <property type="nucleotide sequence ID" value="NC_020204.1"/>
</dbReference>
<protein>
    <submittedName>
        <fullName evidence="2">TonB-dependent siderophore receptor</fullName>
    </submittedName>
</protein>
<reference evidence="2 3" key="1">
    <citation type="journal article" date="2012" name="J. Virol.">
        <title>Complete Genome Sequence of Klebsiella pneumoniae Phage JD001.</title>
        <authorList>
            <person name="Cui Z."/>
            <person name="Shen W."/>
            <person name="Wang Z."/>
            <person name="Zhang H."/>
            <person name="Me R."/>
            <person name="Wang Y."/>
            <person name="Zeng L."/>
            <person name="Zhu Y."/>
            <person name="Qin J."/>
            <person name="He P."/>
            <person name="Guo X."/>
        </authorList>
    </citation>
    <scope>NUCLEOTIDE SEQUENCE [LARGE SCALE GENOMIC DNA]</scope>
</reference>
<keyword evidence="1" id="KW-0472">Membrane</keyword>
<keyword evidence="1" id="KW-0812">Transmembrane</keyword>
<name>L0ARU0_9CAUD</name>
<dbReference type="EMBL" id="JX866719">
    <property type="protein sequence ID" value="AFZ77579.1"/>
    <property type="molecule type" value="Genomic_DNA"/>
</dbReference>
<evidence type="ECO:0000313" key="2">
    <source>
        <dbReference type="EMBL" id="AFZ77579.1"/>
    </source>
</evidence>
<dbReference type="SMR" id="L0ARU0"/>
<keyword evidence="2" id="KW-0675">Receptor</keyword>
<dbReference type="Proteomes" id="UP000010803">
    <property type="component" value="Segment"/>
</dbReference>